<dbReference type="Proteomes" id="UP000198323">
    <property type="component" value="Unassembled WGS sequence"/>
</dbReference>
<accession>A0A226M6U5</accession>
<evidence type="ECO:0000256" key="1">
    <source>
        <dbReference type="SAM" id="MobiDB-lite"/>
    </source>
</evidence>
<feature type="region of interest" description="Disordered" evidence="1">
    <location>
        <begin position="1"/>
        <end position="34"/>
    </location>
</feature>
<gene>
    <name evidence="2" type="ORF">ASZ78_007678</name>
</gene>
<name>A0A226M6U5_CALSU</name>
<feature type="non-terminal residue" evidence="2">
    <location>
        <position position="34"/>
    </location>
</feature>
<feature type="compositionally biased region" description="Polar residues" evidence="1">
    <location>
        <begin position="25"/>
        <end position="34"/>
    </location>
</feature>
<proteinExistence type="predicted"/>
<feature type="compositionally biased region" description="Polar residues" evidence="1">
    <location>
        <begin position="1"/>
        <end position="16"/>
    </location>
</feature>
<evidence type="ECO:0000313" key="3">
    <source>
        <dbReference type="Proteomes" id="UP000198323"/>
    </source>
</evidence>
<sequence length="34" mass="3461">VTTASRQPTGTSSSALRCSPWPSGRSPSGQTALQ</sequence>
<reference evidence="2 3" key="1">
    <citation type="submission" date="2016-07" db="EMBL/GenBank/DDBJ databases">
        <title>Disparate Historic Effective Population Sizes Predicted by Modern Levels of Genome Diversity for the Scaled Quail (Callipepla squamata) and the Northern Bobwhite (Colinus virginianus): Inferences from First and Second Generation Draft Genome Assemblies for Sympatric New World Quail.</title>
        <authorList>
            <person name="Oldeschulte D.L."/>
            <person name="Halley Y.A."/>
            <person name="Bhattarai E.K."/>
            <person name="Brashear W.A."/>
            <person name="Hill J."/>
            <person name="Metz R.P."/>
            <person name="Johnson C.D."/>
            <person name="Rollins D."/>
            <person name="Peterson M.J."/>
            <person name="Bickhart D.M."/>
            <person name="Decker J.E."/>
            <person name="Seabury C.M."/>
        </authorList>
    </citation>
    <scope>NUCLEOTIDE SEQUENCE [LARGE SCALE GENOMIC DNA]</scope>
    <source>
        <strain evidence="2 3">Texas</strain>
        <tissue evidence="2">Leg muscle</tissue>
    </source>
</reference>
<dbReference type="EMBL" id="MCFN01024044">
    <property type="protein sequence ID" value="OXB51037.1"/>
    <property type="molecule type" value="Genomic_DNA"/>
</dbReference>
<protein>
    <submittedName>
        <fullName evidence="2">Uncharacterized protein</fullName>
    </submittedName>
</protein>
<comment type="caution">
    <text evidence="2">The sequence shown here is derived from an EMBL/GenBank/DDBJ whole genome shotgun (WGS) entry which is preliminary data.</text>
</comment>
<organism evidence="2 3">
    <name type="scientific">Callipepla squamata</name>
    <name type="common">Scaled quail</name>
    <dbReference type="NCBI Taxonomy" id="9009"/>
    <lineage>
        <taxon>Eukaryota</taxon>
        <taxon>Metazoa</taxon>
        <taxon>Chordata</taxon>
        <taxon>Craniata</taxon>
        <taxon>Vertebrata</taxon>
        <taxon>Euteleostomi</taxon>
        <taxon>Archelosauria</taxon>
        <taxon>Archosauria</taxon>
        <taxon>Dinosauria</taxon>
        <taxon>Saurischia</taxon>
        <taxon>Theropoda</taxon>
        <taxon>Coelurosauria</taxon>
        <taxon>Aves</taxon>
        <taxon>Neognathae</taxon>
        <taxon>Galloanserae</taxon>
        <taxon>Galliformes</taxon>
        <taxon>Odontophoridae</taxon>
        <taxon>Callipepla</taxon>
    </lineage>
</organism>
<feature type="non-terminal residue" evidence="2">
    <location>
        <position position="1"/>
    </location>
</feature>
<dbReference type="AlphaFoldDB" id="A0A226M6U5"/>
<keyword evidence="3" id="KW-1185">Reference proteome</keyword>
<evidence type="ECO:0000313" key="2">
    <source>
        <dbReference type="EMBL" id="OXB51037.1"/>
    </source>
</evidence>